<comment type="caution">
    <text evidence="5">The sequence shown here is derived from an EMBL/GenBank/DDBJ whole genome shotgun (WGS) entry which is preliminary data.</text>
</comment>
<dbReference type="PANTHER" id="PTHR24166:SF48">
    <property type="entry name" value="PROTEIN VAPYRIN"/>
    <property type="match status" value="1"/>
</dbReference>
<dbReference type="PRINTS" id="PR01415">
    <property type="entry name" value="ANKYRIN"/>
</dbReference>
<feature type="region of interest" description="Disordered" evidence="4">
    <location>
        <begin position="210"/>
        <end position="296"/>
    </location>
</feature>
<dbReference type="Gene3D" id="1.25.40.20">
    <property type="entry name" value="Ankyrin repeat-containing domain"/>
    <property type="match status" value="2"/>
</dbReference>
<evidence type="ECO:0000256" key="4">
    <source>
        <dbReference type="SAM" id="MobiDB-lite"/>
    </source>
</evidence>
<proteinExistence type="predicted"/>
<keyword evidence="1" id="KW-0677">Repeat</keyword>
<feature type="repeat" description="ANK" evidence="3">
    <location>
        <begin position="508"/>
        <end position="536"/>
    </location>
</feature>
<evidence type="ECO:0000256" key="2">
    <source>
        <dbReference type="ARBA" id="ARBA00023043"/>
    </source>
</evidence>
<feature type="compositionally biased region" description="Polar residues" evidence="4">
    <location>
        <begin position="251"/>
        <end position="260"/>
    </location>
</feature>
<accession>A0A8H3IXB0</accession>
<feature type="repeat" description="ANK" evidence="3">
    <location>
        <begin position="408"/>
        <end position="440"/>
    </location>
</feature>
<feature type="repeat" description="ANK" evidence="3">
    <location>
        <begin position="375"/>
        <end position="407"/>
    </location>
</feature>
<feature type="repeat" description="ANK" evidence="3">
    <location>
        <begin position="342"/>
        <end position="374"/>
    </location>
</feature>
<evidence type="ECO:0000313" key="5">
    <source>
        <dbReference type="EMBL" id="CAF9936668.1"/>
    </source>
</evidence>
<sequence>MSFGFGVGDFLAVGQLCWKVYKKCKDSPGYYAELTTEVGSLQNVIKETEELLSQQGLTTEQNVKLTTCRQGCEGVLKDLDGLLVKYESLGTNSRRTFDRMGFGMQDMNSIRLRLISNVSMLDAFNNAASYAKLENKLNLLIAEVRAGKREGSVISTKTFDASAQNDRETWDALRRELEDIGISPGVITEKRHFIIAWFQEAVAAGRLEEDAPSDYDDDDGAISLYESDGPAGNSDSDSVPEGEMSSMLIESCTTEGNTVEGSLPKAPRSSRQPSEVVYSRRHPPSSPLPQQRKRNSGVRVSYLLNKLRGIDKRFLYAAMDGDVPKTKELLEKGAGIEYKASRGPTALMWAAHNGHEAVVRLLLEKGADIESKNLYGHTALNFAAERGHESMVRLLLKKGADIGSNISGIYTALTSAAERGDASVVRLLLEEGVDIEHKKSFGDTALILAALEGHEAVVRLLLEKGADFDYINLDVVDTALIYATRKGHVSVVRLLLEKGAVINTKDQWGRTALYYAETHRDKTIAQLLRDAGAKVE</sequence>
<gene>
    <name evidence="5" type="ORF">IMSHALPRED_010848</name>
</gene>
<dbReference type="SUPFAM" id="SSF48403">
    <property type="entry name" value="Ankyrin repeat"/>
    <property type="match status" value="1"/>
</dbReference>
<feature type="repeat" description="ANK" evidence="3">
    <location>
        <begin position="441"/>
        <end position="473"/>
    </location>
</feature>
<dbReference type="SMART" id="SM00248">
    <property type="entry name" value="ANK"/>
    <property type="match status" value="7"/>
</dbReference>
<reference evidence="5" key="1">
    <citation type="submission" date="2021-03" db="EMBL/GenBank/DDBJ databases">
        <authorList>
            <person name="Tagirdzhanova G."/>
        </authorList>
    </citation>
    <scope>NUCLEOTIDE SEQUENCE</scope>
</reference>
<keyword evidence="2 3" id="KW-0040">ANK repeat</keyword>
<keyword evidence="6" id="KW-1185">Reference proteome</keyword>
<dbReference type="InterPro" id="IPR036770">
    <property type="entry name" value="Ankyrin_rpt-contain_sf"/>
</dbReference>
<evidence type="ECO:0008006" key="7">
    <source>
        <dbReference type="Google" id="ProtNLM"/>
    </source>
</evidence>
<dbReference type="OrthoDB" id="7464126at2759"/>
<dbReference type="PROSITE" id="PS50297">
    <property type="entry name" value="ANK_REP_REGION"/>
    <property type="match status" value="6"/>
</dbReference>
<evidence type="ECO:0000313" key="6">
    <source>
        <dbReference type="Proteomes" id="UP000664534"/>
    </source>
</evidence>
<dbReference type="PANTHER" id="PTHR24166">
    <property type="entry name" value="ROLLING PEBBLES, ISOFORM B"/>
    <property type="match status" value="1"/>
</dbReference>
<feature type="compositionally biased region" description="Acidic residues" evidence="4">
    <location>
        <begin position="210"/>
        <end position="220"/>
    </location>
</feature>
<evidence type="ECO:0000256" key="1">
    <source>
        <dbReference type="ARBA" id="ARBA00022737"/>
    </source>
</evidence>
<dbReference type="EMBL" id="CAJPDT010000093">
    <property type="protein sequence ID" value="CAF9936668.1"/>
    <property type="molecule type" value="Genomic_DNA"/>
</dbReference>
<protein>
    <recommendedName>
        <fullName evidence="7">Ankyrin repeat protein</fullName>
    </recommendedName>
</protein>
<dbReference type="Pfam" id="PF12796">
    <property type="entry name" value="Ank_2"/>
    <property type="match status" value="3"/>
</dbReference>
<dbReference type="PROSITE" id="PS50088">
    <property type="entry name" value="ANK_REPEAT"/>
    <property type="match status" value="6"/>
</dbReference>
<feature type="repeat" description="ANK" evidence="3">
    <location>
        <begin position="478"/>
        <end position="507"/>
    </location>
</feature>
<dbReference type="AlphaFoldDB" id="A0A8H3IXB0"/>
<dbReference type="Proteomes" id="UP000664534">
    <property type="component" value="Unassembled WGS sequence"/>
</dbReference>
<evidence type="ECO:0000256" key="3">
    <source>
        <dbReference type="PROSITE-ProRule" id="PRU00023"/>
    </source>
</evidence>
<dbReference type="InterPro" id="IPR050889">
    <property type="entry name" value="Dendritic_Spine_Reg/Scaffold"/>
</dbReference>
<name>A0A8H3IXB0_9LECA</name>
<organism evidence="5 6">
    <name type="scientific">Imshaugia aleurites</name>
    <dbReference type="NCBI Taxonomy" id="172621"/>
    <lineage>
        <taxon>Eukaryota</taxon>
        <taxon>Fungi</taxon>
        <taxon>Dikarya</taxon>
        <taxon>Ascomycota</taxon>
        <taxon>Pezizomycotina</taxon>
        <taxon>Lecanoromycetes</taxon>
        <taxon>OSLEUM clade</taxon>
        <taxon>Lecanoromycetidae</taxon>
        <taxon>Lecanorales</taxon>
        <taxon>Lecanorineae</taxon>
        <taxon>Parmeliaceae</taxon>
        <taxon>Imshaugia</taxon>
    </lineage>
</organism>
<dbReference type="InterPro" id="IPR002110">
    <property type="entry name" value="Ankyrin_rpt"/>
</dbReference>